<protein>
    <submittedName>
        <fullName evidence="1">Uncharacterized protein</fullName>
    </submittedName>
</protein>
<accession>A0A0E3PSN2</accession>
<dbReference type="Proteomes" id="UP000033123">
    <property type="component" value="Chromosome"/>
</dbReference>
<name>A0A0E3PSN2_9EURY</name>
<dbReference type="STRING" id="1434118.MSSAC_3867"/>
<reference evidence="1 2" key="1">
    <citation type="submission" date="2014-07" db="EMBL/GenBank/DDBJ databases">
        <title>Methanogenic archaea and the global carbon cycle.</title>
        <authorList>
            <person name="Henriksen J.R."/>
            <person name="Luke J."/>
            <person name="Reinhart S."/>
            <person name="Benedict M.N."/>
            <person name="Youngblut N.D."/>
            <person name="Metcalf M.E."/>
            <person name="Whitaker R.J."/>
            <person name="Metcalf W.W."/>
        </authorList>
    </citation>
    <scope>NUCLEOTIDE SEQUENCE [LARGE SCALE GENOMIC DNA]</scope>
    <source>
        <strain evidence="1 2">C2J</strain>
    </source>
</reference>
<evidence type="ECO:0000313" key="1">
    <source>
        <dbReference type="EMBL" id="AKB38457.1"/>
    </source>
</evidence>
<dbReference type="EMBL" id="CP009508">
    <property type="protein sequence ID" value="AKB38457.1"/>
    <property type="molecule type" value="Genomic_DNA"/>
</dbReference>
<gene>
    <name evidence="1" type="ORF">MSSAC_3867</name>
</gene>
<dbReference type="KEGG" id="msj:MSSAC_3867"/>
<dbReference type="HOGENOM" id="CLU_2353260_0_0_2"/>
<organism evidence="1 2">
    <name type="scientific">Methanosarcina siciliae C2J</name>
    <dbReference type="NCBI Taxonomy" id="1434118"/>
    <lineage>
        <taxon>Archaea</taxon>
        <taxon>Methanobacteriati</taxon>
        <taxon>Methanobacteriota</taxon>
        <taxon>Stenosarchaea group</taxon>
        <taxon>Methanomicrobia</taxon>
        <taxon>Methanosarcinales</taxon>
        <taxon>Methanosarcinaceae</taxon>
        <taxon>Methanosarcina</taxon>
    </lineage>
</organism>
<dbReference type="AlphaFoldDB" id="A0A0E3PSN2"/>
<sequence length="96" mass="11443">MTYKKRSTVNRKAHLIRQVCSTFPKTILRLKNGMALFGKEKISFIGIKRFLFFQKNWTENRFRYKNAFLSKACNFGSNFQVYLITLFGSQQYQKLI</sequence>
<evidence type="ECO:0000313" key="2">
    <source>
        <dbReference type="Proteomes" id="UP000033123"/>
    </source>
</evidence>
<proteinExistence type="predicted"/>
<dbReference type="PATRIC" id="fig|1434118.4.peg.4969"/>